<accession>A0A9X1M3U0</accession>
<evidence type="ECO:0000313" key="2">
    <source>
        <dbReference type="EMBL" id="MCC3270893.1"/>
    </source>
</evidence>
<organism evidence="2 3">
    <name type="scientific">Arthrobacter gengyunqii</name>
    <dbReference type="NCBI Taxonomy" id="2886940"/>
    <lineage>
        <taxon>Bacteria</taxon>
        <taxon>Bacillati</taxon>
        <taxon>Actinomycetota</taxon>
        <taxon>Actinomycetes</taxon>
        <taxon>Micrococcales</taxon>
        <taxon>Micrococcaceae</taxon>
        <taxon>Arthrobacter</taxon>
    </lineage>
</organism>
<gene>
    <name evidence="2" type="ORF">LJ751_16290</name>
</gene>
<proteinExistence type="predicted"/>
<feature type="domain" description="GNAT-like C-terminal" evidence="1">
    <location>
        <begin position="105"/>
        <end position="239"/>
    </location>
</feature>
<evidence type="ECO:0000313" key="3">
    <source>
        <dbReference type="Proteomes" id="UP001139264"/>
    </source>
</evidence>
<sequence>MSGSFLQLPDTGTDRCADPVLISNLARAIDSSTKHHDLIDVPYTLGALTAALREVEALAVNRHKCLAIPIGVTQASLADVGRKIRAYGAAAELSWLVGVLRGDVLTLGRLQFERTLTAGTRAMHIPEGRPLHPAVVDSSLGSARTYFGEDPIVCTSWLLDPSLQALPATSNIVNFAQRFEIGAFNADEEADLAVAKFVFKRPLQEILDPNKFVPSTSVQRLVIARLRAGFHWSEPRGTLR</sequence>
<dbReference type="EMBL" id="JAJFZP010000015">
    <property type="protein sequence ID" value="MCC3270893.1"/>
    <property type="molecule type" value="Genomic_DNA"/>
</dbReference>
<name>A0A9X1M3U0_9MICC</name>
<protein>
    <recommendedName>
        <fullName evidence="1">GNAT-like C-terminal domain-containing protein</fullName>
    </recommendedName>
</protein>
<dbReference type="RefSeq" id="WP_227909176.1">
    <property type="nucleotide sequence ID" value="NZ_CP095461.1"/>
</dbReference>
<comment type="caution">
    <text evidence="2">The sequence shown here is derived from an EMBL/GenBank/DDBJ whole genome shotgun (WGS) entry which is preliminary data.</text>
</comment>
<reference evidence="2" key="1">
    <citation type="submission" date="2021-10" db="EMBL/GenBank/DDBJ databases">
        <title>Novel species in genus Arthrobacter.</title>
        <authorList>
            <person name="Liu Y."/>
        </authorList>
    </citation>
    <scope>NUCLEOTIDE SEQUENCE</scope>
    <source>
        <strain evidence="2">Zg-Y809</strain>
    </source>
</reference>
<dbReference type="Pfam" id="PF18164">
    <property type="entry name" value="GNAT_C"/>
    <property type="match status" value="1"/>
</dbReference>
<dbReference type="InterPro" id="IPR041644">
    <property type="entry name" value="GNAT_C"/>
</dbReference>
<dbReference type="Gene3D" id="3.40.630.120">
    <property type="match status" value="1"/>
</dbReference>
<evidence type="ECO:0000259" key="1">
    <source>
        <dbReference type="Pfam" id="PF18164"/>
    </source>
</evidence>
<dbReference type="AlphaFoldDB" id="A0A9X1M3U0"/>
<dbReference type="Proteomes" id="UP001139264">
    <property type="component" value="Unassembled WGS sequence"/>
</dbReference>